<name>A0A7Z2GKC1_9BURK</name>
<dbReference type="AlphaFoldDB" id="A0A7Z2GKC1"/>
<dbReference type="RefSeq" id="WP_158952306.1">
    <property type="nucleotide sequence ID" value="NZ_CP046914.1"/>
</dbReference>
<dbReference type="PANTHER" id="PTHR10672:SF41">
    <property type="entry name" value="CLASS II ALDOLASE_ADDUCIN DOMAIN PROTEIN (AFU_ORTHOLOGUE AFUA_3G01330)"/>
    <property type="match status" value="1"/>
</dbReference>
<dbReference type="OrthoDB" id="5500703at2"/>
<reference evidence="3 4" key="1">
    <citation type="submission" date="2019-12" db="EMBL/GenBank/DDBJ databases">
        <title>Paraburkholderia acidiphila 7Q-K02 sp. nov and Paraburkholderia acidisoli DHF22 sp. nov., two strains isolated from forest soil.</title>
        <authorList>
            <person name="Gao Z."/>
            <person name="Qiu L."/>
        </authorList>
    </citation>
    <scope>NUCLEOTIDE SEQUENCE [LARGE SCALE GENOMIC DNA]</scope>
    <source>
        <strain evidence="3 4">DHF22</strain>
    </source>
</reference>
<protein>
    <submittedName>
        <fullName evidence="3">Class II aldolase/adducin family protein</fullName>
    </submittedName>
</protein>
<dbReference type="PANTHER" id="PTHR10672">
    <property type="entry name" value="ADDUCIN"/>
    <property type="match status" value="1"/>
</dbReference>
<evidence type="ECO:0000259" key="2">
    <source>
        <dbReference type="SMART" id="SM01007"/>
    </source>
</evidence>
<dbReference type="InterPro" id="IPR036409">
    <property type="entry name" value="Aldolase_II/adducin_N_sf"/>
</dbReference>
<comment type="similarity">
    <text evidence="1">Belongs to the aldolase class II family.</text>
</comment>
<dbReference type="InterPro" id="IPR001303">
    <property type="entry name" value="Aldolase_II/adducin_N"/>
</dbReference>
<sequence length="288" mass="31790">MIRKWMRAGLVVLAVVMGVGGMGMTGFARAQQPVDPDDAVKEQLVQAYRILVNEGVLDGFGHVSARSKKDPGIFYMPRAMPPSLVTKNDILALRVSDSQPIDAQGRKVNGERYIHGEIYKARPDVMAVIHSHSQAVIPLSLTHIPLKPVIAQAGFLPLETPNFEIRDARGKEERGMQVTDEKRGAALARALGNAPVILMRGHGDTVVGHSVKQAVVFAVYADVDARMQTQAMLLSKNITTMDPAELFGESEFDINRPWEYMLAKTMTPEEKAHIDHTQFGLEQTQQKQ</sequence>
<dbReference type="GO" id="GO:0005856">
    <property type="term" value="C:cytoskeleton"/>
    <property type="evidence" value="ECO:0007669"/>
    <property type="project" value="TreeGrafter"/>
</dbReference>
<evidence type="ECO:0000256" key="1">
    <source>
        <dbReference type="ARBA" id="ARBA00037961"/>
    </source>
</evidence>
<proteinExistence type="inferred from homology"/>
<dbReference type="Pfam" id="PF00596">
    <property type="entry name" value="Aldolase_II"/>
    <property type="match status" value="1"/>
</dbReference>
<gene>
    <name evidence="3" type="ORF">FAZ98_16050</name>
</gene>
<accession>A0A7Z2GKC1</accession>
<dbReference type="SUPFAM" id="SSF53639">
    <property type="entry name" value="AraD/HMP-PK domain-like"/>
    <property type="match status" value="1"/>
</dbReference>
<feature type="domain" description="Class II aldolase/adducin N-terminal" evidence="2">
    <location>
        <begin position="42"/>
        <end position="229"/>
    </location>
</feature>
<dbReference type="Proteomes" id="UP000433577">
    <property type="component" value="Chromosome 2"/>
</dbReference>
<dbReference type="KEGG" id="pacs:FAZ98_16050"/>
<evidence type="ECO:0000313" key="3">
    <source>
        <dbReference type="EMBL" id="QGZ63313.1"/>
    </source>
</evidence>
<dbReference type="EMBL" id="CP046914">
    <property type="protein sequence ID" value="QGZ63313.1"/>
    <property type="molecule type" value="Genomic_DNA"/>
</dbReference>
<evidence type="ECO:0000313" key="4">
    <source>
        <dbReference type="Proteomes" id="UP000433577"/>
    </source>
</evidence>
<dbReference type="SMART" id="SM01007">
    <property type="entry name" value="Aldolase_II"/>
    <property type="match status" value="1"/>
</dbReference>
<organism evidence="3 4">
    <name type="scientific">Paraburkholderia acidisoli</name>
    <dbReference type="NCBI Taxonomy" id="2571748"/>
    <lineage>
        <taxon>Bacteria</taxon>
        <taxon>Pseudomonadati</taxon>
        <taxon>Pseudomonadota</taxon>
        <taxon>Betaproteobacteria</taxon>
        <taxon>Burkholderiales</taxon>
        <taxon>Burkholderiaceae</taxon>
        <taxon>Paraburkholderia</taxon>
    </lineage>
</organism>
<dbReference type="GO" id="GO:0051015">
    <property type="term" value="F:actin filament binding"/>
    <property type="evidence" value="ECO:0007669"/>
    <property type="project" value="TreeGrafter"/>
</dbReference>
<dbReference type="InterPro" id="IPR051017">
    <property type="entry name" value="Aldolase-II_Adducin_sf"/>
</dbReference>
<keyword evidence="4" id="KW-1185">Reference proteome</keyword>
<dbReference type="Gene3D" id="3.40.225.10">
    <property type="entry name" value="Class II aldolase/adducin N-terminal domain"/>
    <property type="match status" value="1"/>
</dbReference>